<evidence type="ECO:0000256" key="5">
    <source>
        <dbReference type="ARBA" id="ARBA00013005"/>
    </source>
</evidence>
<dbReference type="InterPro" id="IPR036615">
    <property type="entry name" value="Mur_ligase_C_dom_sf"/>
</dbReference>
<evidence type="ECO:0000256" key="10">
    <source>
        <dbReference type="ARBA" id="ARBA00031353"/>
    </source>
</evidence>
<comment type="function">
    <text evidence="1">Catalyzes the ATP-dependent polymerization of arginine and aspartate to multi-L-arginyl-poly-L-aspartic acid (cyanophycin; a water-insoluble reserve polymer).</text>
</comment>
<dbReference type="SUPFAM" id="SSF53244">
    <property type="entry name" value="MurD-like peptide ligases, peptide-binding domain"/>
    <property type="match status" value="1"/>
</dbReference>
<dbReference type="PANTHER" id="PTHR23135:SF18">
    <property type="entry name" value="CYANOPHYCIN SYNTHETASE"/>
    <property type="match status" value="1"/>
</dbReference>
<dbReference type="PROSITE" id="PS50975">
    <property type="entry name" value="ATP_GRASP"/>
    <property type="match status" value="1"/>
</dbReference>
<dbReference type="NCBIfam" id="NF010623">
    <property type="entry name" value="PRK14016.1"/>
    <property type="match status" value="1"/>
</dbReference>
<evidence type="ECO:0000313" key="15">
    <source>
        <dbReference type="EMBL" id="TXK33251.1"/>
    </source>
</evidence>
<dbReference type="SUPFAM" id="SSF56059">
    <property type="entry name" value="Glutathione synthetase ATP-binding domain-like"/>
    <property type="match status" value="1"/>
</dbReference>
<dbReference type="GO" id="GO:0004326">
    <property type="term" value="F:tetrahydrofolylpolyglutamate synthase activity"/>
    <property type="evidence" value="ECO:0007669"/>
    <property type="project" value="InterPro"/>
</dbReference>
<dbReference type="OrthoDB" id="9803907at2"/>
<dbReference type="InterPro" id="IPR011761">
    <property type="entry name" value="ATP-grasp"/>
</dbReference>
<feature type="domain" description="ATP-grasp" evidence="14">
    <location>
        <begin position="221"/>
        <end position="474"/>
    </location>
</feature>
<comment type="catalytic activity">
    <reaction evidence="11">
        <text>[L-4-(L-arginin-2-N-yl)aspartate](n)-L-aspartate + L-arginine + ATP = [L-4-(L-arginin-2-N-yl)aspartate](n+1) + ADP + phosphate + H(+)</text>
        <dbReference type="Rhea" id="RHEA:23888"/>
        <dbReference type="Rhea" id="RHEA-COMP:13732"/>
        <dbReference type="Rhea" id="RHEA-COMP:13733"/>
        <dbReference type="ChEBI" id="CHEBI:15378"/>
        <dbReference type="ChEBI" id="CHEBI:30616"/>
        <dbReference type="ChEBI" id="CHEBI:32682"/>
        <dbReference type="ChEBI" id="CHEBI:43474"/>
        <dbReference type="ChEBI" id="CHEBI:137986"/>
        <dbReference type="ChEBI" id="CHEBI:137990"/>
        <dbReference type="ChEBI" id="CHEBI:456216"/>
        <dbReference type="EC" id="6.3.2.30"/>
    </reaction>
</comment>
<sequence>MKILDLRIMRGPNYWSVSHPKLIVIKIALEEWQNTLTDTLPHLPYRLQKLLPNIHNYRSDEGEEFGFYEALEKGILVEQVVQYVALELQRLAGMEIRFGFCKPTHEPENVFVVLEYQEERAGEYAAYAAVRVTEALLKGENYKLTADIARLHQIREDEYFGPSTFSIVSEAVSRGIPYIRLNCHSLIQLGYGVHQKRLQATMTSGTACFAVEIAGDKKATKDMLRQAGVPVAKGATVYSQEELKNVLSWLQYPIVTKPLDGNHGKGATINITNSKDALKGFADARRFSEGVMVEEFIEGNDFRLLVINGKFVAAAMRTPAMVTGDGVSTIKQLVDRENKDPRRGIGHEKVLTQIAIDKQTRRILRTKGLTAQSVLPAGEVLYLKSTANISTGGTATDVTDLVDPYNILMAERIAGLIGLDICGIDVMTSDIAIPLNEARGAVLEVNAAPGFRMHTSPTYGLPRNVAEPVIDMLFPYGKPTRIPIIAVTGTNGKTTTTRLVAHMVRSKGYQVGYTTTDGIYIQDKLLEKGDTTGSYSTEFVLKDPTVNFAVLECARGGLLRSGLGFQQCDIGIVTNVSSDHLGLNDIHTLEELARVKAVIPKSVSKEGFAILNADDDLVYAMAKEVHCKVAFFSMDENNPRILKHIAKGGLAAVFENGYISIFKNSYKIRIDRVADVPLTFGGRAKFNIENVLAAALAGYISHFDIEDIKTALRTFIPSPAKTPGRMNLFKFPNFEVLVDYAHNVGGLKAVGEFMSGLPVTRKIGIVAGVGDRRPQDIYELGKIAGEVFDEIIIRLDNDLRGKTPDEIINQLMLGIEEVAAKKPVKVIPEEMRAIAYALEHAEEGSIIAIFTEDVAESVKMVENFKVLEDRKILLEQDSPT</sequence>
<dbReference type="InterPro" id="IPR004101">
    <property type="entry name" value="Mur_ligase_C"/>
</dbReference>
<dbReference type="GO" id="GO:0046872">
    <property type="term" value="F:metal ion binding"/>
    <property type="evidence" value="ECO:0007669"/>
    <property type="project" value="InterPro"/>
</dbReference>
<evidence type="ECO:0000256" key="3">
    <source>
        <dbReference type="ARBA" id="ARBA00011738"/>
    </source>
</evidence>
<evidence type="ECO:0000313" key="16">
    <source>
        <dbReference type="Proteomes" id="UP000321926"/>
    </source>
</evidence>
<dbReference type="InterPro" id="IPR018109">
    <property type="entry name" value="Folylpolyglutamate_synth_CS"/>
</dbReference>
<keyword evidence="16" id="KW-1185">Reference proteome</keyword>
<dbReference type="RefSeq" id="WP_147923388.1">
    <property type="nucleotide sequence ID" value="NZ_VRTY01000094.1"/>
</dbReference>
<dbReference type="PROSITE" id="PS01011">
    <property type="entry name" value="FOLYLPOLYGLU_SYNT_1"/>
    <property type="match status" value="1"/>
</dbReference>
<gene>
    <name evidence="15" type="primary">cphA</name>
    <name evidence="15" type="ORF">FVR03_19180</name>
</gene>
<dbReference type="GO" id="GO:0071160">
    <property type="term" value="F:cyanophycin synthetase activity (L-aspartate-adding)"/>
    <property type="evidence" value="ECO:0007669"/>
    <property type="project" value="UniProtKB-EC"/>
</dbReference>
<evidence type="ECO:0000256" key="9">
    <source>
        <dbReference type="ARBA" id="ARBA00022840"/>
    </source>
</evidence>
<evidence type="ECO:0000256" key="4">
    <source>
        <dbReference type="ARBA" id="ARBA00012968"/>
    </source>
</evidence>
<evidence type="ECO:0000256" key="8">
    <source>
        <dbReference type="ARBA" id="ARBA00022741"/>
    </source>
</evidence>
<evidence type="ECO:0000256" key="13">
    <source>
        <dbReference type="PROSITE-ProRule" id="PRU00409"/>
    </source>
</evidence>
<evidence type="ECO:0000256" key="11">
    <source>
        <dbReference type="ARBA" id="ARBA00048094"/>
    </source>
</evidence>
<evidence type="ECO:0000256" key="7">
    <source>
        <dbReference type="ARBA" id="ARBA00022598"/>
    </source>
</evidence>
<dbReference type="Proteomes" id="UP000321926">
    <property type="component" value="Unassembled WGS sequence"/>
</dbReference>
<dbReference type="InterPro" id="IPR013651">
    <property type="entry name" value="ATP-grasp_RimK-type"/>
</dbReference>
<dbReference type="EC" id="6.3.2.29" evidence="5"/>
<dbReference type="Pfam" id="PF08443">
    <property type="entry name" value="RimK"/>
    <property type="match status" value="1"/>
</dbReference>
<dbReference type="GO" id="GO:0005524">
    <property type="term" value="F:ATP binding"/>
    <property type="evidence" value="ECO:0007669"/>
    <property type="project" value="UniProtKB-UniRule"/>
</dbReference>
<evidence type="ECO:0000256" key="2">
    <source>
        <dbReference type="ARBA" id="ARBA00009060"/>
    </source>
</evidence>
<dbReference type="EC" id="6.3.2.30" evidence="4"/>
<dbReference type="AlphaFoldDB" id="A0A5C8J743"/>
<dbReference type="Pfam" id="PF08245">
    <property type="entry name" value="Mur_ligase_M"/>
    <property type="match status" value="1"/>
</dbReference>
<dbReference type="EMBL" id="VRTY01000094">
    <property type="protein sequence ID" value="TXK33251.1"/>
    <property type="molecule type" value="Genomic_DNA"/>
</dbReference>
<accession>A0A5C8J743</accession>
<dbReference type="Gene3D" id="3.90.190.20">
    <property type="entry name" value="Mur ligase, C-terminal domain"/>
    <property type="match status" value="1"/>
</dbReference>
<dbReference type="InterPro" id="IPR036565">
    <property type="entry name" value="Mur-like_cat_sf"/>
</dbReference>
<dbReference type="PANTHER" id="PTHR23135">
    <property type="entry name" value="MUR LIGASE FAMILY MEMBER"/>
    <property type="match status" value="1"/>
</dbReference>
<comment type="similarity">
    <text evidence="2">In the C-terminal section; belongs to the MurCDEF family.</text>
</comment>
<dbReference type="Gene3D" id="3.40.1190.10">
    <property type="entry name" value="Mur-like, catalytic domain"/>
    <property type="match status" value="1"/>
</dbReference>
<comment type="caution">
    <text evidence="15">The sequence shown here is derived from an EMBL/GenBank/DDBJ whole genome shotgun (WGS) entry which is preliminary data.</text>
</comment>
<keyword evidence="7 15" id="KW-0436">Ligase</keyword>
<evidence type="ECO:0000259" key="14">
    <source>
        <dbReference type="PROSITE" id="PS50975"/>
    </source>
</evidence>
<dbReference type="NCBIfam" id="TIGR02068">
    <property type="entry name" value="cya_phycin_syn"/>
    <property type="match status" value="1"/>
</dbReference>
<organism evidence="15 16">
    <name type="scientific">Pontibacter qinzhouensis</name>
    <dbReference type="NCBI Taxonomy" id="2603253"/>
    <lineage>
        <taxon>Bacteria</taxon>
        <taxon>Pseudomonadati</taxon>
        <taxon>Bacteroidota</taxon>
        <taxon>Cytophagia</taxon>
        <taxon>Cytophagales</taxon>
        <taxon>Hymenobacteraceae</taxon>
        <taxon>Pontibacter</taxon>
    </lineage>
</organism>
<dbReference type="Gene3D" id="3.30.470.20">
    <property type="entry name" value="ATP-grasp fold, B domain"/>
    <property type="match status" value="2"/>
</dbReference>
<dbReference type="InterPro" id="IPR011810">
    <property type="entry name" value="Cya_phycin_syn"/>
</dbReference>
<dbReference type="SUPFAM" id="SSF53623">
    <property type="entry name" value="MurD-like peptide ligases, catalytic domain"/>
    <property type="match status" value="1"/>
</dbReference>
<evidence type="ECO:0000256" key="1">
    <source>
        <dbReference type="ARBA" id="ARBA00003184"/>
    </source>
</evidence>
<dbReference type="InterPro" id="IPR044019">
    <property type="entry name" value="Cyanophycin_syn_N"/>
</dbReference>
<reference evidence="15 16" key="1">
    <citation type="submission" date="2019-08" db="EMBL/GenBank/DDBJ databases">
        <authorList>
            <person name="Shi S."/>
        </authorList>
    </citation>
    <scope>NUCLEOTIDE SEQUENCE [LARGE SCALE GENOMIC DNA]</scope>
    <source>
        <strain evidence="15 16">GY10130</strain>
    </source>
</reference>
<proteinExistence type="inferred from homology"/>
<name>A0A5C8J743_9BACT</name>
<comment type="catalytic activity">
    <reaction evidence="12">
        <text>[L-4-(L-arginin-2-N-yl)aspartate](n) + L-aspartate + ATP = [L-4-(L-arginin-2-N-yl)aspartate](n)-L-aspartate + ADP + phosphate + H(+)</text>
        <dbReference type="Rhea" id="RHEA:13277"/>
        <dbReference type="Rhea" id="RHEA-COMP:13728"/>
        <dbReference type="Rhea" id="RHEA-COMP:13733"/>
        <dbReference type="ChEBI" id="CHEBI:15378"/>
        <dbReference type="ChEBI" id="CHEBI:29991"/>
        <dbReference type="ChEBI" id="CHEBI:30616"/>
        <dbReference type="ChEBI" id="CHEBI:43474"/>
        <dbReference type="ChEBI" id="CHEBI:137986"/>
        <dbReference type="ChEBI" id="CHEBI:137990"/>
        <dbReference type="ChEBI" id="CHEBI:456216"/>
        <dbReference type="EC" id="6.3.2.29"/>
    </reaction>
</comment>
<evidence type="ECO:0000256" key="12">
    <source>
        <dbReference type="ARBA" id="ARBA00048425"/>
    </source>
</evidence>
<keyword evidence="9 13" id="KW-0067">ATP-binding</keyword>
<dbReference type="GO" id="GO:0071161">
    <property type="term" value="F:cyanophycin synthetase activity (L-arginine-adding)"/>
    <property type="evidence" value="ECO:0007669"/>
    <property type="project" value="UniProtKB-EC"/>
</dbReference>
<dbReference type="InterPro" id="IPR013221">
    <property type="entry name" value="Mur_ligase_cen"/>
</dbReference>
<dbReference type="Pfam" id="PF02875">
    <property type="entry name" value="Mur_ligase_C"/>
    <property type="match status" value="1"/>
</dbReference>
<protein>
    <recommendedName>
        <fullName evidence="6">Cyanophycin synthetase</fullName>
        <ecNumber evidence="5">6.3.2.29</ecNumber>
        <ecNumber evidence="4">6.3.2.30</ecNumber>
    </recommendedName>
    <alternativeName>
        <fullName evidence="10">Cyanophycin synthase</fullName>
    </alternativeName>
</protein>
<comment type="subunit">
    <text evidence="3">Homodimer.</text>
</comment>
<evidence type="ECO:0000256" key="6">
    <source>
        <dbReference type="ARBA" id="ARBA00022036"/>
    </source>
</evidence>
<dbReference type="Pfam" id="PF18921">
    <property type="entry name" value="Cyanophycin_syn"/>
    <property type="match status" value="1"/>
</dbReference>
<keyword evidence="8 13" id="KW-0547">Nucleotide-binding</keyword>